<evidence type="ECO:0000256" key="8">
    <source>
        <dbReference type="ARBA" id="ARBA00023144"/>
    </source>
</evidence>
<keyword evidence="5 10" id="KW-0963">Cytoplasm</keyword>
<evidence type="ECO:0000256" key="10">
    <source>
        <dbReference type="HAMAP-Rule" id="MF_00571"/>
    </source>
</evidence>
<feature type="domain" description="Galactose-1-phosphate uridyl transferase C-terminal" evidence="12">
    <location>
        <begin position="243"/>
        <end position="436"/>
    </location>
</feature>
<evidence type="ECO:0000256" key="5">
    <source>
        <dbReference type="ARBA" id="ARBA00022490"/>
    </source>
</evidence>
<dbReference type="RefSeq" id="WP_046327459.1">
    <property type="nucleotide sequence ID" value="NZ_CP084389.1"/>
</dbReference>
<comment type="pathway">
    <text evidence="3 10">Carbohydrate metabolism; galactose metabolism.</text>
</comment>
<dbReference type="PIRSF" id="PIRSF006005">
    <property type="entry name" value="GalT_BS"/>
    <property type="match status" value="1"/>
</dbReference>
<protein>
    <recommendedName>
        <fullName evidence="10">Galactose-1-phosphate uridylyltransferase</fullName>
        <shortName evidence="10">Gal-1-P uridylyltransferase</shortName>
        <ecNumber evidence="10">2.7.7.12</ecNumber>
    </recommendedName>
    <alternativeName>
        <fullName evidence="10">UDP-glucose--hexose-1-phosphate uridylyltransferase</fullName>
    </alternativeName>
</protein>
<dbReference type="PANTHER" id="PTHR39191:SF1">
    <property type="entry name" value="DUF4922 DOMAIN-CONTAINING PROTEIN"/>
    <property type="match status" value="1"/>
</dbReference>
<comment type="similarity">
    <text evidence="4 10">Belongs to the galactose-1-phosphate uridylyltransferase type 2 family.</text>
</comment>
<dbReference type="EC" id="2.7.7.12" evidence="10"/>
<evidence type="ECO:0000256" key="2">
    <source>
        <dbReference type="ARBA" id="ARBA00004496"/>
    </source>
</evidence>
<feature type="domain" description="Galactose-1-phosphate uridyl transferase N-terminal" evidence="11">
    <location>
        <begin position="19"/>
        <end position="223"/>
    </location>
</feature>
<reference evidence="13" key="1">
    <citation type="submission" date="2021-09" db="EMBL/GenBank/DDBJ databases">
        <title>Lactobacillus species from Apis mellifera, Switzerland.</title>
        <authorList>
            <person name="Pfister J."/>
            <person name="Brown A."/>
            <person name="Neumann P."/>
            <person name="Collaud A."/>
            <person name="Retschnig G."/>
            <person name="Perreten V."/>
        </authorList>
    </citation>
    <scope>NUCLEOTIDE SEQUENCE</scope>
    <source>
        <strain evidence="13">IBH002</strain>
    </source>
</reference>
<dbReference type="AlphaFoldDB" id="A0AA47B311"/>
<comment type="subcellular location">
    <subcellularLocation>
        <location evidence="2 10">Cytoplasm</location>
    </subcellularLocation>
</comment>
<keyword evidence="8 10" id="KW-0299">Galactose metabolism</keyword>
<dbReference type="GO" id="GO:0006012">
    <property type="term" value="P:galactose metabolic process"/>
    <property type="evidence" value="ECO:0007669"/>
    <property type="project" value="UniProtKB-UniRule"/>
</dbReference>
<dbReference type="Proteomes" id="UP001164557">
    <property type="component" value="Chromosome"/>
</dbReference>
<dbReference type="PROSITE" id="PS01163">
    <property type="entry name" value="GAL_P_UDP_TRANSF_II"/>
    <property type="match status" value="1"/>
</dbReference>
<dbReference type="NCBIfam" id="NF003633">
    <property type="entry name" value="PRK05270.2-2"/>
    <property type="match status" value="1"/>
</dbReference>
<dbReference type="InterPro" id="IPR005849">
    <property type="entry name" value="GalP_Utransf_N"/>
</dbReference>
<dbReference type="PANTHER" id="PTHR39191">
    <property type="entry name" value="GALACTOSE-1-PHOSPHATE URIDYLYLTRANSFERASE"/>
    <property type="match status" value="1"/>
</dbReference>
<evidence type="ECO:0000256" key="7">
    <source>
        <dbReference type="ARBA" id="ARBA00022695"/>
    </source>
</evidence>
<dbReference type="InterPro" id="IPR005850">
    <property type="entry name" value="GalP_Utransf_C"/>
</dbReference>
<dbReference type="NCBIfam" id="TIGR01239">
    <property type="entry name" value="galT_2"/>
    <property type="match status" value="1"/>
</dbReference>
<dbReference type="EMBL" id="CP084389">
    <property type="protein sequence ID" value="UZX29211.1"/>
    <property type="molecule type" value="Genomic_DNA"/>
</dbReference>
<keyword evidence="6 10" id="KW-0808">Transferase</keyword>
<dbReference type="NCBIfam" id="NF003629">
    <property type="entry name" value="PRK05270.1-2"/>
    <property type="match status" value="1"/>
</dbReference>
<sequence length="492" mass="55880">MGKKNLVEEFITQIIANSAFTELDRIYLRNRILALVGDEALKVETTSDNLLDLKDELIVAAQNNGLIANSNSAYDILGAQLLNFIVPRPSIVNQKFWESYQLSPQKAIADFYQMSKASDYIKTRAIARNIYFTAGSKYGDLEITINLSKPEKDPKDIAAARYKKTVSYPQCQLCMENEGYLGHSNYPARTNHRVIRFKLGNETWGFQYSPYAYFNEHCIFLAPVHEKMKISEQTFVNLLEIVSKFPGYFAGSNADLPIVGGSILAHEHYQGGRHSFPMEKAPIIKKLSFAGFSDIEAGIVKWPMSVIRLRGQNQKSIVELANKILRKWQNYSDEKVDIRAFTEHIPHHTITPIARLHGQTYELDLVLRDNQTSAKYPDGIFHPHPAVQHIKKENIGLIEVMGLAIFPPRLKPELLEVKKYLLDQPNDIAPMHLDWTRHIKTKYQINSANVKQILQRELGLVFASVLADAGVFKQTTEGEAAFMRFINEVGLN</sequence>
<dbReference type="InterPro" id="IPR023425">
    <property type="entry name" value="GalP_uridyl_Trfase_II_CS"/>
</dbReference>
<dbReference type="GO" id="GO:0005737">
    <property type="term" value="C:cytoplasm"/>
    <property type="evidence" value="ECO:0007669"/>
    <property type="project" value="UniProtKB-SubCell"/>
</dbReference>
<evidence type="ECO:0000256" key="3">
    <source>
        <dbReference type="ARBA" id="ARBA00004947"/>
    </source>
</evidence>
<evidence type="ECO:0000313" key="13">
    <source>
        <dbReference type="EMBL" id="UZX29211.1"/>
    </source>
</evidence>
<evidence type="ECO:0000259" key="12">
    <source>
        <dbReference type="Pfam" id="PF02744"/>
    </source>
</evidence>
<dbReference type="NCBIfam" id="NF003631">
    <property type="entry name" value="PRK05270.1-5"/>
    <property type="match status" value="1"/>
</dbReference>
<keyword evidence="7 10" id="KW-0548">Nucleotidyltransferase</keyword>
<dbReference type="InterPro" id="IPR000766">
    <property type="entry name" value="GalP_uridyl_Trfase_II"/>
</dbReference>
<comment type="catalytic activity">
    <reaction evidence="1 10">
        <text>alpha-D-galactose 1-phosphate + UDP-alpha-D-glucose = alpha-D-glucose 1-phosphate + UDP-alpha-D-galactose</text>
        <dbReference type="Rhea" id="RHEA:13989"/>
        <dbReference type="ChEBI" id="CHEBI:58336"/>
        <dbReference type="ChEBI" id="CHEBI:58601"/>
        <dbReference type="ChEBI" id="CHEBI:58885"/>
        <dbReference type="ChEBI" id="CHEBI:66914"/>
        <dbReference type="EC" id="2.7.7.12"/>
    </reaction>
</comment>
<keyword evidence="9 10" id="KW-0119">Carbohydrate metabolism</keyword>
<evidence type="ECO:0000256" key="4">
    <source>
        <dbReference type="ARBA" id="ARBA00008706"/>
    </source>
</evidence>
<evidence type="ECO:0000256" key="9">
    <source>
        <dbReference type="ARBA" id="ARBA00023277"/>
    </source>
</evidence>
<name>A0AA47B311_9LACO</name>
<proteinExistence type="inferred from homology"/>
<evidence type="ECO:0000256" key="6">
    <source>
        <dbReference type="ARBA" id="ARBA00022679"/>
    </source>
</evidence>
<evidence type="ECO:0000259" key="11">
    <source>
        <dbReference type="Pfam" id="PF01087"/>
    </source>
</evidence>
<evidence type="ECO:0000313" key="14">
    <source>
        <dbReference type="Proteomes" id="UP001164557"/>
    </source>
</evidence>
<dbReference type="HAMAP" id="MF_00571">
    <property type="entry name" value="GalP_UDP_trans"/>
    <property type="match status" value="1"/>
</dbReference>
<dbReference type="GO" id="GO:0008108">
    <property type="term" value="F:UDP-glucose:hexose-1-phosphate uridylyltransferase activity"/>
    <property type="evidence" value="ECO:0007669"/>
    <property type="project" value="UniProtKB-UniRule"/>
</dbReference>
<keyword evidence="14" id="KW-1185">Reference proteome</keyword>
<accession>A0AA47B311</accession>
<evidence type="ECO:0000256" key="1">
    <source>
        <dbReference type="ARBA" id="ARBA00001107"/>
    </source>
</evidence>
<dbReference type="Pfam" id="PF02744">
    <property type="entry name" value="GalP_UDP_tr_C"/>
    <property type="match status" value="1"/>
</dbReference>
<organism evidence="13 14">
    <name type="scientific">Lactobacillus helsingborgensis</name>
    <dbReference type="NCBI Taxonomy" id="1218494"/>
    <lineage>
        <taxon>Bacteria</taxon>
        <taxon>Bacillati</taxon>
        <taxon>Bacillota</taxon>
        <taxon>Bacilli</taxon>
        <taxon>Lactobacillales</taxon>
        <taxon>Lactobacillaceae</taxon>
        <taxon>Lactobacillus</taxon>
    </lineage>
</organism>
<dbReference type="Pfam" id="PF01087">
    <property type="entry name" value="GalP_UDP_transf"/>
    <property type="match status" value="1"/>
</dbReference>
<gene>
    <name evidence="10 13" type="primary">galT</name>
    <name evidence="13" type="ORF">LDX53_06425</name>
</gene>